<dbReference type="PROSITE" id="PS51186">
    <property type="entry name" value="GNAT"/>
    <property type="match status" value="1"/>
</dbReference>
<dbReference type="PANTHER" id="PTHR13947">
    <property type="entry name" value="GNAT FAMILY N-ACETYLTRANSFERASE"/>
    <property type="match status" value="1"/>
</dbReference>
<name>A0A1G8ESN3_9NOCA</name>
<gene>
    <name evidence="3" type="ORF">SAMN05444695_10352</name>
</gene>
<dbReference type="InterPro" id="IPR050769">
    <property type="entry name" value="NAT_camello-type"/>
</dbReference>
<evidence type="ECO:0000313" key="3">
    <source>
        <dbReference type="EMBL" id="SDH72921.1"/>
    </source>
</evidence>
<keyword evidence="1 3" id="KW-0808">Transferase</keyword>
<dbReference type="InterPro" id="IPR016181">
    <property type="entry name" value="Acyl_CoA_acyltransferase"/>
</dbReference>
<dbReference type="Proteomes" id="UP000183263">
    <property type="component" value="Unassembled WGS sequence"/>
</dbReference>
<dbReference type="CDD" id="cd04301">
    <property type="entry name" value="NAT_SF"/>
    <property type="match status" value="1"/>
</dbReference>
<proteinExistence type="predicted"/>
<dbReference type="EMBL" id="FNDN01000003">
    <property type="protein sequence ID" value="SDH72921.1"/>
    <property type="molecule type" value="Genomic_DNA"/>
</dbReference>
<dbReference type="Pfam" id="PF00583">
    <property type="entry name" value="Acetyltransf_1"/>
    <property type="match status" value="1"/>
</dbReference>
<evidence type="ECO:0000256" key="1">
    <source>
        <dbReference type="ARBA" id="ARBA00022679"/>
    </source>
</evidence>
<protein>
    <submittedName>
        <fullName evidence="3">Predicted N-acetyltransferase YhbS</fullName>
    </submittedName>
</protein>
<organism evidence="3 4">
    <name type="scientific">Rhodococcus triatomae</name>
    <dbReference type="NCBI Taxonomy" id="300028"/>
    <lineage>
        <taxon>Bacteria</taxon>
        <taxon>Bacillati</taxon>
        <taxon>Actinomycetota</taxon>
        <taxon>Actinomycetes</taxon>
        <taxon>Mycobacteriales</taxon>
        <taxon>Nocardiaceae</taxon>
        <taxon>Rhodococcus</taxon>
    </lineage>
</organism>
<keyword evidence="4" id="KW-1185">Reference proteome</keyword>
<evidence type="ECO:0000259" key="2">
    <source>
        <dbReference type="PROSITE" id="PS51186"/>
    </source>
</evidence>
<dbReference type="GO" id="GO:0008080">
    <property type="term" value="F:N-acetyltransferase activity"/>
    <property type="evidence" value="ECO:0007669"/>
    <property type="project" value="InterPro"/>
</dbReference>
<reference evidence="3 4" key="1">
    <citation type="submission" date="2016-10" db="EMBL/GenBank/DDBJ databases">
        <authorList>
            <person name="de Groot N.N."/>
        </authorList>
    </citation>
    <scope>NUCLEOTIDE SEQUENCE [LARGE SCALE GENOMIC DNA]</scope>
    <source>
        <strain evidence="3 4">DSM 44892</strain>
    </source>
</reference>
<dbReference type="SUPFAM" id="SSF55729">
    <property type="entry name" value="Acyl-CoA N-acyltransferases (Nat)"/>
    <property type="match status" value="1"/>
</dbReference>
<accession>A0A1G8ESN3</accession>
<dbReference type="Gene3D" id="3.40.630.30">
    <property type="match status" value="1"/>
</dbReference>
<evidence type="ECO:0000313" key="4">
    <source>
        <dbReference type="Proteomes" id="UP000183263"/>
    </source>
</evidence>
<sequence>MHVMIDIRDAVPEDYETVADLTVIAYIGGGFVDAHSPYAVRLRDTASRAEKARVRVAEMNGEVVGSVTLAEPATPYADVAQDGELEFRMLAVTPDARGCGVGSALVRDVLDIAYDQGCRAVVMSTQADMADARRIYERNGFVPAPERNWSPPSGEELTVLVREIV</sequence>
<dbReference type="AlphaFoldDB" id="A0A1G8ESN3"/>
<feature type="domain" description="N-acetyltransferase" evidence="2">
    <location>
        <begin position="5"/>
        <end position="162"/>
    </location>
</feature>
<dbReference type="PANTHER" id="PTHR13947:SF37">
    <property type="entry name" value="LD18367P"/>
    <property type="match status" value="1"/>
</dbReference>
<dbReference type="InterPro" id="IPR000182">
    <property type="entry name" value="GNAT_dom"/>
</dbReference>